<sequence>MFPVAGTLCEQVLSDRKRVSERSRTFIRGKASREEIETGAVGGNRLGIPREDRKFLAFCKQTRSRSPDWAFVSAPMDQERREGEEPASP</sequence>
<dbReference type="EMBL" id="BPLR01001092">
    <property type="protein sequence ID" value="GIY99867.1"/>
    <property type="molecule type" value="Genomic_DNA"/>
</dbReference>
<evidence type="ECO:0000313" key="2">
    <source>
        <dbReference type="EMBL" id="GIY99867.1"/>
    </source>
</evidence>
<evidence type="ECO:0000256" key="1">
    <source>
        <dbReference type="SAM" id="MobiDB-lite"/>
    </source>
</evidence>
<reference evidence="2 3" key="1">
    <citation type="submission" date="2021-06" db="EMBL/GenBank/DDBJ databases">
        <title>Caerostris extrusa draft genome.</title>
        <authorList>
            <person name="Kono N."/>
            <person name="Arakawa K."/>
        </authorList>
    </citation>
    <scope>NUCLEOTIDE SEQUENCE [LARGE SCALE GENOMIC DNA]</scope>
</reference>
<feature type="region of interest" description="Disordered" evidence="1">
    <location>
        <begin position="65"/>
        <end position="89"/>
    </location>
</feature>
<name>A0AAV4XY20_CAEEX</name>
<organism evidence="2 3">
    <name type="scientific">Caerostris extrusa</name>
    <name type="common">Bark spider</name>
    <name type="synonym">Caerostris bankana</name>
    <dbReference type="NCBI Taxonomy" id="172846"/>
    <lineage>
        <taxon>Eukaryota</taxon>
        <taxon>Metazoa</taxon>
        <taxon>Ecdysozoa</taxon>
        <taxon>Arthropoda</taxon>
        <taxon>Chelicerata</taxon>
        <taxon>Arachnida</taxon>
        <taxon>Araneae</taxon>
        <taxon>Araneomorphae</taxon>
        <taxon>Entelegynae</taxon>
        <taxon>Araneoidea</taxon>
        <taxon>Araneidae</taxon>
        <taxon>Caerostris</taxon>
    </lineage>
</organism>
<proteinExistence type="predicted"/>
<evidence type="ECO:0000313" key="3">
    <source>
        <dbReference type="Proteomes" id="UP001054945"/>
    </source>
</evidence>
<dbReference type="Proteomes" id="UP001054945">
    <property type="component" value="Unassembled WGS sequence"/>
</dbReference>
<feature type="compositionally biased region" description="Basic and acidic residues" evidence="1">
    <location>
        <begin position="77"/>
        <end position="89"/>
    </location>
</feature>
<protein>
    <submittedName>
        <fullName evidence="2">Uncharacterized protein</fullName>
    </submittedName>
</protein>
<comment type="caution">
    <text evidence="2">The sequence shown here is derived from an EMBL/GenBank/DDBJ whole genome shotgun (WGS) entry which is preliminary data.</text>
</comment>
<accession>A0AAV4XY20</accession>
<keyword evidence="3" id="KW-1185">Reference proteome</keyword>
<gene>
    <name evidence="2" type="ORF">CEXT_423721</name>
</gene>
<dbReference type="AlphaFoldDB" id="A0AAV4XY20"/>